<organism evidence="5 6">
    <name type="scientific">Halobacillus amylolyticus</name>
    <dbReference type="NCBI Taxonomy" id="2932259"/>
    <lineage>
        <taxon>Bacteria</taxon>
        <taxon>Bacillati</taxon>
        <taxon>Bacillota</taxon>
        <taxon>Bacilli</taxon>
        <taxon>Bacillales</taxon>
        <taxon>Bacillaceae</taxon>
        <taxon>Halobacillus</taxon>
    </lineage>
</organism>
<gene>
    <name evidence="5" type="ORF">MUO15_01645</name>
</gene>
<dbReference type="RefSeq" id="WP_245032966.1">
    <property type="nucleotide sequence ID" value="NZ_CP095075.1"/>
</dbReference>
<dbReference type="SMART" id="SM00903">
    <property type="entry name" value="Flavin_Reduct"/>
    <property type="match status" value="1"/>
</dbReference>
<proteinExistence type="inferred from homology"/>
<dbReference type="Pfam" id="PF01613">
    <property type="entry name" value="Flavin_Reduct"/>
    <property type="match status" value="1"/>
</dbReference>
<evidence type="ECO:0000313" key="5">
    <source>
        <dbReference type="EMBL" id="UOR12267.1"/>
    </source>
</evidence>
<dbReference type="SUPFAM" id="SSF50475">
    <property type="entry name" value="FMN-binding split barrel"/>
    <property type="match status" value="1"/>
</dbReference>
<evidence type="ECO:0000313" key="6">
    <source>
        <dbReference type="Proteomes" id="UP000830326"/>
    </source>
</evidence>
<dbReference type="InterPro" id="IPR052174">
    <property type="entry name" value="Flavoredoxin"/>
</dbReference>
<evidence type="ECO:0000256" key="1">
    <source>
        <dbReference type="ARBA" id="ARBA00001917"/>
    </source>
</evidence>
<name>A0ABY4HCW2_9BACI</name>
<reference evidence="5" key="1">
    <citation type="submission" date="2022-04" db="EMBL/GenBank/DDBJ databases">
        <title>Halobacillus sp. isolated from saltern.</title>
        <authorList>
            <person name="Won M."/>
            <person name="Lee C.-M."/>
            <person name="Woen H.-Y."/>
            <person name="Kwon S.-W."/>
        </authorList>
    </citation>
    <scope>NUCLEOTIDE SEQUENCE</scope>
    <source>
        <strain evidence="5">SSHM10-5</strain>
    </source>
</reference>
<evidence type="ECO:0000259" key="4">
    <source>
        <dbReference type="SMART" id="SM00903"/>
    </source>
</evidence>
<dbReference type="InterPro" id="IPR012349">
    <property type="entry name" value="Split_barrel_FMN-bd"/>
</dbReference>
<comment type="similarity">
    <text evidence="3">Belongs to the flavoredoxin family.</text>
</comment>
<dbReference type="EMBL" id="CP095075">
    <property type="protein sequence ID" value="UOR12267.1"/>
    <property type="molecule type" value="Genomic_DNA"/>
</dbReference>
<feature type="domain" description="Flavin reductase like" evidence="4">
    <location>
        <begin position="9"/>
        <end position="151"/>
    </location>
</feature>
<comment type="cofactor">
    <cofactor evidence="1">
        <name>FMN</name>
        <dbReference type="ChEBI" id="CHEBI:58210"/>
    </cofactor>
</comment>
<evidence type="ECO:0000256" key="3">
    <source>
        <dbReference type="ARBA" id="ARBA00038054"/>
    </source>
</evidence>
<dbReference type="Gene3D" id="2.30.110.10">
    <property type="entry name" value="Electron Transport, Fmn-binding Protein, Chain A"/>
    <property type="match status" value="1"/>
</dbReference>
<dbReference type="Proteomes" id="UP000830326">
    <property type="component" value="Chromosome"/>
</dbReference>
<dbReference type="PANTHER" id="PTHR43567">
    <property type="entry name" value="FLAVOREDOXIN-RELATED-RELATED"/>
    <property type="match status" value="1"/>
</dbReference>
<keyword evidence="2" id="KW-0285">Flavoprotein</keyword>
<protein>
    <submittedName>
        <fullName evidence="5">Flavin reductase family protein</fullName>
    </submittedName>
</protein>
<keyword evidence="6" id="KW-1185">Reference proteome</keyword>
<sequence length="189" mass="21489">MEKQDHIKMHSYPGMVAIVGVRNAEGTNFMAAGWHSYLSIDPPMYGVAIGRKRFTYELINKNKAFTINFLPFEEVAFIQYSGSVTGSGANKVIDYNQKWYEANGGFPLLQRAYLAYECEVQQVVPTGDHDWIVGKITACHYDSNLFKGNGLPDFSKLHIPLYLGRSNYLKLDDSTQSYDNFHRNNNKKS</sequence>
<dbReference type="InterPro" id="IPR002563">
    <property type="entry name" value="Flavin_Rdtase-like_dom"/>
</dbReference>
<accession>A0ABY4HCW2</accession>
<dbReference type="PANTHER" id="PTHR43567:SF1">
    <property type="entry name" value="FLAVOREDOXIN"/>
    <property type="match status" value="1"/>
</dbReference>
<evidence type="ECO:0000256" key="2">
    <source>
        <dbReference type="ARBA" id="ARBA00022630"/>
    </source>
</evidence>